<keyword evidence="1" id="KW-0732">Signal</keyword>
<organism evidence="3 4">
    <name type="scientific">Alcanivorax hongdengensis A-11-3</name>
    <dbReference type="NCBI Taxonomy" id="1177179"/>
    <lineage>
        <taxon>Bacteria</taxon>
        <taxon>Pseudomonadati</taxon>
        <taxon>Pseudomonadota</taxon>
        <taxon>Gammaproteobacteria</taxon>
        <taxon>Oceanospirillales</taxon>
        <taxon>Alcanivoracaceae</taxon>
        <taxon>Alcanivorax</taxon>
    </lineage>
</organism>
<dbReference type="InterPro" id="IPR051675">
    <property type="entry name" value="Endo/Exo/Phosphatase_dom_1"/>
</dbReference>
<gene>
    <name evidence="3" type="ORF">A11A3_14500</name>
</gene>
<dbReference type="InterPro" id="IPR004509">
    <property type="entry name" value="Competence_ComEA_HhH"/>
</dbReference>
<evidence type="ECO:0000313" key="4">
    <source>
        <dbReference type="Proteomes" id="UP000010164"/>
    </source>
</evidence>
<feature type="signal peptide" evidence="1">
    <location>
        <begin position="1"/>
        <end position="22"/>
    </location>
</feature>
<dbReference type="Pfam" id="PF12836">
    <property type="entry name" value="HHH_3"/>
    <property type="match status" value="1"/>
</dbReference>
<dbReference type="PANTHER" id="PTHR21180:SF32">
    <property type="entry name" value="ENDONUCLEASE_EXONUCLEASE_PHOSPHATASE FAMILY DOMAIN-CONTAINING PROTEIN 1"/>
    <property type="match status" value="1"/>
</dbReference>
<dbReference type="AlphaFoldDB" id="L0WC42"/>
<feature type="domain" description="Helix-hairpin-helix DNA-binding motif class 1" evidence="2">
    <location>
        <begin position="82"/>
        <end position="101"/>
    </location>
</feature>
<dbReference type="PATRIC" id="fig|1177179.3.peg.2858"/>
<reference evidence="3 4" key="1">
    <citation type="journal article" date="2012" name="J. Bacteriol.">
        <title>Genome Sequence of the Alkane-Degrading Bacterium Alcanivorax hongdengensis Type Strain A-11-3.</title>
        <authorList>
            <person name="Lai Q."/>
            <person name="Shao Z."/>
        </authorList>
    </citation>
    <scope>NUCLEOTIDE SEQUENCE [LARGE SCALE GENOMIC DNA]</scope>
    <source>
        <strain evidence="3 4">A-11-3</strain>
    </source>
</reference>
<evidence type="ECO:0000259" key="2">
    <source>
        <dbReference type="SMART" id="SM00278"/>
    </source>
</evidence>
<dbReference type="Proteomes" id="UP000010164">
    <property type="component" value="Unassembled WGS sequence"/>
</dbReference>
<dbReference type="STRING" id="1177179.A11A3_14500"/>
<dbReference type="Gene3D" id="1.10.150.320">
    <property type="entry name" value="Photosystem II 12 kDa extrinsic protein"/>
    <property type="match status" value="1"/>
</dbReference>
<dbReference type="NCBIfam" id="TIGR00426">
    <property type="entry name" value="competence protein ComEA helix-hairpin-helix repeat region"/>
    <property type="match status" value="1"/>
</dbReference>
<dbReference type="GO" id="GO:0003677">
    <property type="term" value="F:DNA binding"/>
    <property type="evidence" value="ECO:0007669"/>
    <property type="project" value="InterPro"/>
</dbReference>
<comment type="caution">
    <text evidence="3">The sequence shown here is derived from an EMBL/GenBank/DDBJ whole genome shotgun (WGS) entry which is preliminary data.</text>
</comment>
<dbReference type="SUPFAM" id="SSF47781">
    <property type="entry name" value="RuvA domain 2-like"/>
    <property type="match status" value="1"/>
</dbReference>
<sequence>MKRICQLTLAIVALVLLNPAQAAQASSPAAQASPAPVQAQAGKININTADKAELEELKGVGPKTADAIISWREAEGPFSSADQLLAIKGIGEKTLAGMRSQITVQ</sequence>
<dbReference type="GO" id="GO:0006281">
    <property type="term" value="P:DNA repair"/>
    <property type="evidence" value="ECO:0007669"/>
    <property type="project" value="InterPro"/>
</dbReference>
<keyword evidence="4" id="KW-1185">Reference proteome</keyword>
<name>L0WC42_9GAMM</name>
<feature type="chain" id="PRO_5003948542" evidence="1">
    <location>
        <begin position="23"/>
        <end position="105"/>
    </location>
</feature>
<dbReference type="InterPro" id="IPR010994">
    <property type="entry name" value="RuvA_2-like"/>
</dbReference>
<dbReference type="InterPro" id="IPR003583">
    <property type="entry name" value="Hlx-hairpin-Hlx_DNA-bd_motif"/>
</dbReference>
<dbReference type="GO" id="GO:0015627">
    <property type="term" value="C:type II protein secretion system complex"/>
    <property type="evidence" value="ECO:0007669"/>
    <property type="project" value="TreeGrafter"/>
</dbReference>
<evidence type="ECO:0000256" key="1">
    <source>
        <dbReference type="SAM" id="SignalP"/>
    </source>
</evidence>
<feature type="domain" description="Helix-hairpin-helix DNA-binding motif class 1" evidence="2">
    <location>
        <begin position="52"/>
        <end position="71"/>
    </location>
</feature>
<dbReference type="PANTHER" id="PTHR21180">
    <property type="entry name" value="ENDONUCLEASE/EXONUCLEASE/PHOSPHATASE FAMILY DOMAIN-CONTAINING PROTEIN 1"/>
    <property type="match status" value="1"/>
</dbReference>
<dbReference type="SMART" id="SM00278">
    <property type="entry name" value="HhH1"/>
    <property type="match status" value="2"/>
</dbReference>
<dbReference type="OrthoDB" id="7510573at2"/>
<proteinExistence type="predicted"/>
<evidence type="ECO:0000313" key="3">
    <source>
        <dbReference type="EMBL" id="EKF73305.1"/>
    </source>
</evidence>
<dbReference type="GO" id="GO:0015628">
    <property type="term" value="P:protein secretion by the type II secretion system"/>
    <property type="evidence" value="ECO:0007669"/>
    <property type="project" value="TreeGrafter"/>
</dbReference>
<dbReference type="RefSeq" id="WP_008930070.1">
    <property type="nucleotide sequence ID" value="NZ_AMRJ01000029.1"/>
</dbReference>
<accession>L0WC42</accession>
<dbReference type="eggNOG" id="COG1555">
    <property type="taxonomic scope" value="Bacteria"/>
</dbReference>
<protein>
    <submittedName>
        <fullName evidence="3">Competence protein ComEA</fullName>
    </submittedName>
</protein>
<dbReference type="EMBL" id="AMRJ01000029">
    <property type="protein sequence ID" value="EKF73305.1"/>
    <property type="molecule type" value="Genomic_DNA"/>
</dbReference>